<evidence type="ECO:0000313" key="2">
    <source>
        <dbReference type="EMBL" id="GAA4358482.1"/>
    </source>
</evidence>
<feature type="chain" id="PRO_5045592128" evidence="1">
    <location>
        <begin position="23"/>
        <end position="186"/>
    </location>
</feature>
<accession>A0ABP8IGR7</accession>
<sequence length="186" mass="20679">MKYFSQKNTILLAGLLSLLALTGCEDDGMKKLDQEIEKIKAETKQSIEPIPKVVAYEPFTYSASDLRSPFAKLDPEHESRSMLVDGDCESDVRPDPNRQKFEMEKYGLDALQYAGMIANKKELRGLVKILSGDSAGVIQPVHVGEYIGLNNGQISQIDSNQITIEAIVPNGRGCWENRTQYLVIGQ</sequence>
<dbReference type="Pfam" id="PF04351">
    <property type="entry name" value="PilP"/>
    <property type="match status" value="1"/>
</dbReference>
<evidence type="ECO:0000313" key="3">
    <source>
        <dbReference type="Proteomes" id="UP001501011"/>
    </source>
</evidence>
<dbReference type="RefSeq" id="WP_345291954.1">
    <property type="nucleotide sequence ID" value="NZ_BAABFV010000001.1"/>
</dbReference>
<name>A0ABP8IGR7_9GAMM</name>
<keyword evidence="3" id="KW-1185">Reference proteome</keyword>
<keyword evidence="1" id="KW-0732">Signal</keyword>
<protein>
    <submittedName>
        <fullName evidence="2">Pilus assembly protein PilP</fullName>
    </submittedName>
</protein>
<dbReference type="InterPro" id="IPR007446">
    <property type="entry name" value="PilP"/>
</dbReference>
<dbReference type="PROSITE" id="PS51257">
    <property type="entry name" value="PROKAR_LIPOPROTEIN"/>
    <property type="match status" value="1"/>
</dbReference>
<dbReference type="Gene3D" id="2.30.30.830">
    <property type="match status" value="1"/>
</dbReference>
<feature type="signal peptide" evidence="1">
    <location>
        <begin position="1"/>
        <end position="22"/>
    </location>
</feature>
<proteinExistence type="predicted"/>
<dbReference type="PIRSF" id="PIRSF016481">
    <property type="entry name" value="Pilus_assembly_PilP"/>
    <property type="match status" value="1"/>
</dbReference>
<dbReference type="Proteomes" id="UP001501011">
    <property type="component" value="Unassembled WGS sequence"/>
</dbReference>
<comment type="caution">
    <text evidence="2">The sequence shown here is derived from an EMBL/GenBank/DDBJ whole genome shotgun (WGS) entry which is preliminary data.</text>
</comment>
<evidence type="ECO:0000256" key="1">
    <source>
        <dbReference type="SAM" id="SignalP"/>
    </source>
</evidence>
<dbReference type="EMBL" id="BAABFV010000001">
    <property type="protein sequence ID" value="GAA4358482.1"/>
    <property type="molecule type" value="Genomic_DNA"/>
</dbReference>
<reference evidence="3" key="1">
    <citation type="journal article" date="2019" name="Int. J. Syst. Evol. Microbiol.">
        <title>The Global Catalogue of Microorganisms (GCM) 10K type strain sequencing project: providing services to taxonomists for standard genome sequencing and annotation.</title>
        <authorList>
            <consortium name="The Broad Institute Genomics Platform"/>
            <consortium name="The Broad Institute Genome Sequencing Center for Infectious Disease"/>
            <person name="Wu L."/>
            <person name="Ma J."/>
        </authorList>
    </citation>
    <scope>NUCLEOTIDE SEQUENCE [LARGE SCALE GENOMIC DNA]</scope>
    <source>
        <strain evidence="3">JCM 17728</strain>
    </source>
</reference>
<gene>
    <name evidence="2" type="ORF">GCM10023151_08510</name>
</gene>
<organism evidence="2 3">
    <name type="scientific">Kangiella marina</name>
    <dbReference type="NCBI Taxonomy" id="1079178"/>
    <lineage>
        <taxon>Bacteria</taxon>
        <taxon>Pseudomonadati</taxon>
        <taxon>Pseudomonadota</taxon>
        <taxon>Gammaproteobacteria</taxon>
        <taxon>Kangiellales</taxon>
        <taxon>Kangiellaceae</taxon>
        <taxon>Kangiella</taxon>
    </lineage>
</organism>